<protein>
    <submittedName>
        <fullName evidence="1">Uncharacterized protein</fullName>
    </submittedName>
</protein>
<reference evidence="1 2" key="1">
    <citation type="journal article" date="2019" name="Int. J. Syst. Evol. Microbiol.">
        <title>The Global Catalogue of Microorganisms (GCM) 10K type strain sequencing project: providing services to taxonomists for standard genome sequencing and annotation.</title>
        <authorList>
            <consortium name="The Broad Institute Genomics Platform"/>
            <consortium name="The Broad Institute Genome Sequencing Center for Infectious Disease"/>
            <person name="Wu L."/>
            <person name="Ma J."/>
        </authorList>
    </citation>
    <scope>NUCLEOTIDE SEQUENCE [LARGE SCALE GENOMIC DNA]</scope>
    <source>
        <strain evidence="1 2">LMG 29247</strain>
    </source>
</reference>
<proteinExistence type="predicted"/>
<dbReference type="AlphaFoldDB" id="A0ABD5STB6"/>
<name>A0ABD5STB6_9EURY</name>
<comment type="caution">
    <text evidence="1">The sequence shown here is derived from an EMBL/GenBank/DDBJ whole genome shotgun (WGS) entry which is preliminary data.</text>
</comment>
<dbReference type="InterPro" id="IPR057363">
    <property type="entry name" value="Volactin"/>
</dbReference>
<accession>A0ABD5STB6</accession>
<dbReference type="RefSeq" id="WP_273741176.1">
    <property type="nucleotide sequence ID" value="NZ_JAQIVI010000543.1"/>
</dbReference>
<dbReference type="Pfam" id="PF25216">
    <property type="entry name" value="Volactin"/>
    <property type="match status" value="1"/>
</dbReference>
<gene>
    <name evidence="1" type="ORF">ACFQE6_26315</name>
</gene>
<dbReference type="EMBL" id="JBHSWV010000543">
    <property type="protein sequence ID" value="MFC6768390.1"/>
    <property type="molecule type" value="Genomic_DNA"/>
</dbReference>
<keyword evidence="2" id="KW-1185">Reference proteome</keyword>
<sequence length="68" mass="6566">MHYGLDIGPGAIRVATDAGDGPTIDSVPPVVVPVDDATLEVAGLSEAGSTVRGDGTTHAVGAAARAVA</sequence>
<evidence type="ECO:0000313" key="1">
    <source>
        <dbReference type="EMBL" id="MFC6768390.1"/>
    </source>
</evidence>
<feature type="non-terminal residue" evidence="1">
    <location>
        <position position="68"/>
    </location>
</feature>
<evidence type="ECO:0000313" key="2">
    <source>
        <dbReference type="Proteomes" id="UP001596383"/>
    </source>
</evidence>
<dbReference type="Proteomes" id="UP001596383">
    <property type="component" value="Unassembled WGS sequence"/>
</dbReference>
<organism evidence="1 2">
    <name type="scientific">Natrinema soli</name>
    <dbReference type="NCBI Taxonomy" id="1930624"/>
    <lineage>
        <taxon>Archaea</taxon>
        <taxon>Methanobacteriati</taxon>
        <taxon>Methanobacteriota</taxon>
        <taxon>Stenosarchaea group</taxon>
        <taxon>Halobacteria</taxon>
        <taxon>Halobacteriales</taxon>
        <taxon>Natrialbaceae</taxon>
        <taxon>Natrinema</taxon>
    </lineage>
</organism>